<sequence>MRYLALILTLALTCPDLSHTAQKKFNDSCDIEDFATIENAIVKSKLMRENPSNQMTYSFLTKEDFLKHFGGSEEGFDNLSRQGSKMMILNAPKMKPGEEFDLYAFRIDQKTMFVANLIANAEGELVTTDRNKSPLSKVNITLGFQMKGEEMSYALLSKDKSRCLATSCAIDPLEAKWSDGSKIYMAMLTHDLKIFYLYGSQFKPGEIVTLSFKMGNKDFSEDFVASSQGTFYTILNHDTLGQTGGKGHVRATKAANGESVALEYLWGESLTQSFNAQNNRKTR</sequence>
<proteinExistence type="predicted"/>
<dbReference type="AlphaFoldDB" id="A0A0H5E3A4"/>
<organism evidence="1 2">
    <name type="scientific">Estrella lausannensis</name>
    <dbReference type="NCBI Taxonomy" id="483423"/>
    <lineage>
        <taxon>Bacteria</taxon>
        <taxon>Pseudomonadati</taxon>
        <taxon>Chlamydiota</taxon>
        <taxon>Chlamydiia</taxon>
        <taxon>Parachlamydiales</taxon>
        <taxon>Candidatus Criblamydiaceae</taxon>
        <taxon>Estrella</taxon>
    </lineage>
</organism>
<dbReference type="RefSeq" id="WP_098037560.1">
    <property type="nucleotide sequence ID" value="NZ_CWGJ01000006.1"/>
</dbReference>
<gene>
    <name evidence="1" type="ORF">ELAC_0339</name>
</gene>
<reference evidence="2" key="1">
    <citation type="submission" date="2015-06" db="EMBL/GenBank/DDBJ databases">
        <authorList>
            <person name="Bertelli C."/>
        </authorList>
    </citation>
    <scope>NUCLEOTIDE SEQUENCE [LARGE SCALE GENOMIC DNA]</scope>
    <source>
        <strain evidence="2">CRIB-30</strain>
    </source>
</reference>
<evidence type="ECO:0000313" key="2">
    <source>
        <dbReference type="Proteomes" id="UP000220251"/>
    </source>
</evidence>
<name>A0A0H5E3A4_9BACT</name>
<keyword evidence="2" id="KW-1185">Reference proteome</keyword>
<accession>A0A0H5E3A4</accession>
<dbReference type="EMBL" id="CWGJ01000006">
    <property type="protein sequence ID" value="CRX37700.1"/>
    <property type="molecule type" value="Genomic_DNA"/>
</dbReference>
<evidence type="ECO:0000313" key="1">
    <source>
        <dbReference type="EMBL" id="CRX37700.1"/>
    </source>
</evidence>
<protein>
    <submittedName>
        <fullName evidence="1">Uncharacterized protein</fullName>
    </submittedName>
</protein>
<dbReference type="Proteomes" id="UP000220251">
    <property type="component" value="Unassembled WGS sequence"/>
</dbReference>